<keyword evidence="3" id="KW-1185">Reference proteome</keyword>
<feature type="transmembrane region" description="Helical" evidence="1">
    <location>
        <begin position="153"/>
        <end position="169"/>
    </location>
</feature>
<reference evidence="2 3" key="1">
    <citation type="submission" date="2015-04" db="EMBL/GenBank/DDBJ databases">
        <title>The draft genome sequence of Erythrobacter marinus HWDM-33.</title>
        <authorList>
            <person name="Zhuang L."/>
            <person name="Liu Y."/>
            <person name="Shao Z."/>
        </authorList>
    </citation>
    <scope>NUCLEOTIDE SEQUENCE [LARGE SCALE GENOMIC DNA]</scope>
    <source>
        <strain evidence="2 3">HWDM-33</strain>
    </source>
</reference>
<proteinExistence type="predicted"/>
<keyword evidence="1" id="KW-1133">Transmembrane helix</keyword>
<keyword evidence="1" id="KW-0812">Transmembrane</keyword>
<comment type="caution">
    <text evidence="2">The sequence shown here is derived from an EMBL/GenBank/DDBJ whole genome shotgun (WGS) entry which is preliminary data.</text>
</comment>
<evidence type="ECO:0000313" key="2">
    <source>
        <dbReference type="EMBL" id="KLI64931.1"/>
    </source>
</evidence>
<organism evidence="2 3">
    <name type="scientific">Aurantiacibacter marinus</name>
    <dbReference type="NCBI Taxonomy" id="874156"/>
    <lineage>
        <taxon>Bacteria</taxon>
        <taxon>Pseudomonadati</taxon>
        <taxon>Pseudomonadota</taxon>
        <taxon>Alphaproteobacteria</taxon>
        <taxon>Sphingomonadales</taxon>
        <taxon>Erythrobacteraceae</taxon>
        <taxon>Aurantiacibacter</taxon>
    </lineage>
</organism>
<dbReference type="OrthoDB" id="7349915at2"/>
<feature type="transmembrane region" description="Helical" evidence="1">
    <location>
        <begin position="20"/>
        <end position="44"/>
    </location>
</feature>
<gene>
    <name evidence="2" type="ORF">AAV99_05400</name>
</gene>
<feature type="transmembrane region" description="Helical" evidence="1">
    <location>
        <begin position="111"/>
        <end position="133"/>
    </location>
</feature>
<name>A0A0H0XSG8_9SPHN</name>
<keyword evidence="1" id="KW-0472">Membrane</keyword>
<dbReference type="PATRIC" id="fig|874156.12.peg.1119"/>
<dbReference type="InterPro" id="IPR021354">
    <property type="entry name" value="DUF2975"/>
</dbReference>
<dbReference type="AlphaFoldDB" id="A0A0H0XSG8"/>
<dbReference type="STRING" id="874156.GCA_001021555_00196"/>
<evidence type="ECO:0000313" key="3">
    <source>
        <dbReference type="Proteomes" id="UP000053455"/>
    </source>
</evidence>
<dbReference type="Pfam" id="PF11188">
    <property type="entry name" value="DUF2975"/>
    <property type="match status" value="1"/>
</dbReference>
<accession>A0A0H0XSG8</accession>
<dbReference type="RefSeq" id="WP_047092800.1">
    <property type="nucleotide sequence ID" value="NZ_LBHU01000001.1"/>
</dbReference>
<dbReference type="EMBL" id="LBHU01000001">
    <property type="protein sequence ID" value="KLI64931.1"/>
    <property type="molecule type" value="Genomic_DNA"/>
</dbReference>
<protein>
    <recommendedName>
        <fullName evidence="4">DUF2975 domain-containing protein</fullName>
    </recommendedName>
</protein>
<feature type="transmembrane region" description="Helical" evidence="1">
    <location>
        <begin position="64"/>
        <end position="85"/>
    </location>
</feature>
<evidence type="ECO:0000256" key="1">
    <source>
        <dbReference type="SAM" id="Phobius"/>
    </source>
</evidence>
<sequence length="183" mass="19301">MTISSRPNDLLLLVGKALAIFMQVVMAIAAVALVIAAGALLIFSGEIAAEAAAEFGDDVGALPGLALAGIMLVGLAIVAALYFFFDRLRRIINTVGDGDPFLPENANRLNLMAWLLLSVHLLTVPAIGLALFLSKWADQVDNANITVDAGLDLSGILMVIVLFILARVFRIGAAMREDLEGTV</sequence>
<dbReference type="Proteomes" id="UP000053455">
    <property type="component" value="Unassembled WGS sequence"/>
</dbReference>
<evidence type="ECO:0008006" key="4">
    <source>
        <dbReference type="Google" id="ProtNLM"/>
    </source>
</evidence>